<dbReference type="CDD" id="cd05232">
    <property type="entry name" value="UDP_G4E_4_SDR_e"/>
    <property type="match status" value="1"/>
</dbReference>
<sequence length="349" mass="38319">MKIAVTGATGFVGQAFISYLLASKKESSYQITAIVRQVSDTFSEQVEQVQVKDLSIFSAINSSPPPLVMTTERGGGEEFLNNVKKKLNSVDVLIHTAARVHVMNDVVIDPLVEFRKINRDATLGLARFAAESGVKRFVFISSIKVNGEFTLPNFPFLPDDTYIPDDPYGLSKYEAEQGLLNIAKETGMEVVIIRPPLVYGSGVKANFASMIKWMGKSIPLPFGAIHNQRSLVALDNLVDFIALCADREKSPKAVNQIFLISDGEDVSTTQLLRKVAGVLNKKSWLIPVPVCFMVLVAKLVGKEDVANRLFGSLQVDSSKAGTLLGWKPVITMDEQLKKTAKAFLDEKNH</sequence>
<proteinExistence type="inferred from homology"/>
<dbReference type="InterPro" id="IPR001509">
    <property type="entry name" value="Epimerase_deHydtase"/>
</dbReference>
<organism evidence="3">
    <name type="scientific">hydrothermal vent metagenome</name>
    <dbReference type="NCBI Taxonomy" id="652676"/>
    <lineage>
        <taxon>unclassified sequences</taxon>
        <taxon>metagenomes</taxon>
        <taxon>ecological metagenomes</taxon>
    </lineage>
</organism>
<dbReference type="InterPro" id="IPR036291">
    <property type="entry name" value="NAD(P)-bd_dom_sf"/>
</dbReference>
<dbReference type="AlphaFoldDB" id="A0A3B0VZJ6"/>
<dbReference type="PANTHER" id="PTHR43000">
    <property type="entry name" value="DTDP-D-GLUCOSE 4,6-DEHYDRATASE-RELATED"/>
    <property type="match status" value="1"/>
</dbReference>
<comment type="similarity">
    <text evidence="1">Belongs to the NAD(P)-dependent epimerase/dehydratase family.</text>
</comment>
<evidence type="ECO:0000259" key="2">
    <source>
        <dbReference type="Pfam" id="PF01370"/>
    </source>
</evidence>
<dbReference type="Pfam" id="PF01370">
    <property type="entry name" value="Epimerase"/>
    <property type="match status" value="1"/>
</dbReference>
<protein>
    <submittedName>
        <fullName evidence="3">UDP-glucose 4-epimerase</fullName>
        <ecNumber evidence="3">5.1.3.2</ecNumber>
    </submittedName>
</protein>
<gene>
    <name evidence="3" type="ORF">MNBD_GAMMA03-838</name>
</gene>
<feature type="domain" description="NAD-dependent epimerase/dehydratase" evidence="2">
    <location>
        <begin position="3"/>
        <end position="255"/>
    </location>
</feature>
<keyword evidence="3" id="KW-0413">Isomerase</keyword>
<name>A0A3B0VZJ6_9ZZZZ</name>
<dbReference type="GO" id="GO:0003978">
    <property type="term" value="F:UDP-glucose 4-epimerase activity"/>
    <property type="evidence" value="ECO:0007669"/>
    <property type="project" value="UniProtKB-EC"/>
</dbReference>
<evidence type="ECO:0000256" key="1">
    <source>
        <dbReference type="ARBA" id="ARBA00007637"/>
    </source>
</evidence>
<dbReference type="EC" id="5.1.3.2" evidence="3"/>
<reference evidence="3" key="1">
    <citation type="submission" date="2018-06" db="EMBL/GenBank/DDBJ databases">
        <authorList>
            <person name="Zhirakovskaya E."/>
        </authorList>
    </citation>
    <scope>NUCLEOTIDE SEQUENCE</scope>
</reference>
<evidence type="ECO:0000313" key="3">
    <source>
        <dbReference type="EMBL" id="VAW45710.1"/>
    </source>
</evidence>
<dbReference type="Gene3D" id="3.40.50.720">
    <property type="entry name" value="NAD(P)-binding Rossmann-like Domain"/>
    <property type="match status" value="1"/>
</dbReference>
<accession>A0A3B0VZJ6</accession>
<dbReference type="SUPFAM" id="SSF51735">
    <property type="entry name" value="NAD(P)-binding Rossmann-fold domains"/>
    <property type="match status" value="1"/>
</dbReference>
<dbReference type="EMBL" id="UOFC01000068">
    <property type="protein sequence ID" value="VAW45710.1"/>
    <property type="molecule type" value="Genomic_DNA"/>
</dbReference>